<dbReference type="EMBL" id="BGZK01002102">
    <property type="protein sequence ID" value="GBP90668.1"/>
    <property type="molecule type" value="Genomic_DNA"/>
</dbReference>
<evidence type="ECO:0000313" key="1">
    <source>
        <dbReference type="EMBL" id="GBP90668.1"/>
    </source>
</evidence>
<accession>A0A4C1ZSI4</accession>
<comment type="caution">
    <text evidence="1">The sequence shown here is derived from an EMBL/GenBank/DDBJ whole genome shotgun (WGS) entry which is preliminary data.</text>
</comment>
<evidence type="ECO:0000313" key="2">
    <source>
        <dbReference type="Proteomes" id="UP000299102"/>
    </source>
</evidence>
<reference evidence="1 2" key="1">
    <citation type="journal article" date="2019" name="Commun. Biol.">
        <title>The bagworm genome reveals a unique fibroin gene that provides high tensile strength.</title>
        <authorList>
            <person name="Kono N."/>
            <person name="Nakamura H."/>
            <person name="Ohtoshi R."/>
            <person name="Tomita M."/>
            <person name="Numata K."/>
            <person name="Arakawa K."/>
        </authorList>
    </citation>
    <scope>NUCLEOTIDE SEQUENCE [LARGE SCALE GENOMIC DNA]</scope>
</reference>
<proteinExistence type="predicted"/>
<dbReference type="PANTHER" id="PTHR47331">
    <property type="entry name" value="PHD-TYPE DOMAIN-CONTAINING PROTEIN"/>
    <property type="match status" value="1"/>
</dbReference>
<name>A0A4C1ZSI4_EUMVA</name>
<dbReference type="PANTHER" id="PTHR47331:SF5">
    <property type="entry name" value="RIBONUCLEASE H"/>
    <property type="match status" value="1"/>
</dbReference>
<organism evidence="1 2">
    <name type="scientific">Eumeta variegata</name>
    <name type="common">Bagworm moth</name>
    <name type="synonym">Eumeta japonica</name>
    <dbReference type="NCBI Taxonomy" id="151549"/>
    <lineage>
        <taxon>Eukaryota</taxon>
        <taxon>Metazoa</taxon>
        <taxon>Ecdysozoa</taxon>
        <taxon>Arthropoda</taxon>
        <taxon>Hexapoda</taxon>
        <taxon>Insecta</taxon>
        <taxon>Pterygota</taxon>
        <taxon>Neoptera</taxon>
        <taxon>Endopterygota</taxon>
        <taxon>Lepidoptera</taxon>
        <taxon>Glossata</taxon>
        <taxon>Ditrysia</taxon>
        <taxon>Tineoidea</taxon>
        <taxon>Psychidae</taxon>
        <taxon>Oiketicinae</taxon>
        <taxon>Eumeta</taxon>
    </lineage>
</organism>
<keyword evidence="2" id="KW-1185">Reference proteome</keyword>
<dbReference type="OrthoDB" id="8065733at2759"/>
<evidence type="ECO:0008006" key="3">
    <source>
        <dbReference type="Google" id="ProtNLM"/>
    </source>
</evidence>
<protein>
    <recommendedName>
        <fullName evidence="3">Peptidase aspartic putative domain-containing protein</fullName>
    </recommendedName>
</protein>
<gene>
    <name evidence="1" type="ORF">EVAR_51391_1</name>
</gene>
<sequence length="239" mass="26997">MASSAELKISKILSTAVVRVRDGAGAWQTARVLIDSCSHDSFVTLRCARRLGLSMRRSNVSGVELFDQIYDGQRIAPGPGLPCALSSVFRWVITGQFKCDLPASNQTMYSLVTSTRNIDDTLKRFWDQEEPSHAYLSSPEDALCEEMYTKFTYREQDGRFVVPMMIKGDCSLGDSYCHSLNRFLNLEKRLARDSNLKTEYTQLMREYEDLGHMQPVGSAPTRDNAYVIPHHCTLCCTAR</sequence>
<dbReference type="Proteomes" id="UP000299102">
    <property type="component" value="Unassembled WGS sequence"/>
</dbReference>
<dbReference type="AlphaFoldDB" id="A0A4C1ZSI4"/>